<protein>
    <recommendedName>
        <fullName evidence="14">NADPH-dependent FMN and FAD-containing oxidoreductase</fullName>
    </recommendedName>
</protein>
<dbReference type="InterPro" id="IPR017927">
    <property type="entry name" value="FAD-bd_FR_type"/>
</dbReference>
<dbReference type="AlphaFoldDB" id="A0A8S1HHK0"/>
<dbReference type="GO" id="GO:0050660">
    <property type="term" value="F:flavin adenine dinucleotide binding"/>
    <property type="evidence" value="ECO:0007669"/>
    <property type="project" value="TreeGrafter"/>
</dbReference>
<dbReference type="Proteomes" id="UP000835052">
    <property type="component" value="Unassembled WGS sequence"/>
</dbReference>
<dbReference type="GO" id="GO:0016651">
    <property type="term" value="F:oxidoreductase activity, acting on NAD(P)H"/>
    <property type="evidence" value="ECO:0007669"/>
    <property type="project" value="UniProtKB-ARBA"/>
</dbReference>
<dbReference type="InterPro" id="IPR008254">
    <property type="entry name" value="Flavodoxin/NO_synth"/>
</dbReference>
<dbReference type="SUPFAM" id="SSF52343">
    <property type="entry name" value="Ferredoxin reductase-like, C-terminal NADP-linked domain"/>
    <property type="match status" value="1"/>
</dbReference>
<dbReference type="GO" id="GO:0005634">
    <property type="term" value="C:nucleus"/>
    <property type="evidence" value="ECO:0007669"/>
    <property type="project" value="UniProtKB-ARBA"/>
</dbReference>
<comment type="caution">
    <text evidence="12">The sequence shown here is derived from an EMBL/GenBank/DDBJ whole genome shotgun (WGS) entry which is preliminary data.</text>
</comment>
<feature type="domain" description="FAD-binding FR-type" evidence="11">
    <location>
        <begin position="193"/>
        <end position="416"/>
    </location>
</feature>
<evidence type="ECO:0000259" key="11">
    <source>
        <dbReference type="PROSITE" id="PS51384"/>
    </source>
</evidence>
<gene>
    <name evidence="12" type="ORF">CAUJ_LOCUS9790</name>
</gene>
<evidence type="ECO:0000256" key="1">
    <source>
        <dbReference type="ARBA" id="ARBA00001917"/>
    </source>
</evidence>
<dbReference type="PROSITE" id="PS51384">
    <property type="entry name" value="FAD_FR"/>
    <property type="match status" value="1"/>
</dbReference>
<evidence type="ECO:0000256" key="8">
    <source>
        <dbReference type="ARBA" id="ARBA00022857"/>
    </source>
</evidence>
<dbReference type="GO" id="GO:0005829">
    <property type="term" value="C:cytosol"/>
    <property type="evidence" value="ECO:0007669"/>
    <property type="project" value="TreeGrafter"/>
</dbReference>
<dbReference type="Pfam" id="PF00667">
    <property type="entry name" value="FAD_binding_1"/>
    <property type="match status" value="1"/>
</dbReference>
<evidence type="ECO:0000256" key="2">
    <source>
        <dbReference type="ARBA" id="ARBA00001974"/>
    </source>
</evidence>
<evidence type="ECO:0000256" key="7">
    <source>
        <dbReference type="ARBA" id="ARBA00022827"/>
    </source>
</evidence>
<dbReference type="SUPFAM" id="SSF52218">
    <property type="entry name" value="Flavoproteins"/>
    <property type="match status" value="1"/>
</dbReference>
<dbReference type="InterPro" id="IPR001709">
    <property type="entry name" value="Flavoprot_Pyr_Nucl_cyt_Rdtase"/>
</dbReference>
<evidence type="ECO:0000256" key="4">
    <source>
        <dbReference type="ARBA" id="ARBA00022490"/>
    </source>
</evidence>
<feature type="domain" description="Flavodoxin-like" evidence="10">
    <location>
        <begin position="3"/>
        <end position="147"/>
    </location>
</feature>
<keyword evidence="6" id="KW-0288">FMN</keyword>
<dbReference type="SUPFAM" id="SSF63380">
    <property type="entry name" value="Riboflavin synthase domain-like"/>
    <property type="match status" value="1"/>
</dbReference>
<reference evidence="12" key="1">
    <citation type="submission" date="2020-10" db="EMBL/GenBank/DDBJ databases">
        <authorList>
            <person name="Kikuchi T."/>
        </authorList>
    </citation>
    <scope>NUCLEOTIDE SEQUENCE</scope>
    <source>
        <strain evidence="12">NKZ352</strain>
    </source>
</reference>
<evidence type="ECO:0000256" key="3">
    <source>
        <dbReference type="ARBA" id="ARBA00004496"/>
    </source>
</evidence>
<evidence type="ECO:0000256" key="6">
    <source>
        <dbReference type="ARBA" id="ARBA00022643"/>
    </source>
</evidence>
<evidence type="ECO:0000256" key="5">
    <source>
        <dbReference type="ARBA" id="ARBA00022630"/>
    </source>
</evidence>
<dbReference type="InterPro" id="IPR029039">
    <property type="entry name" value="Flavoprotein-like_sf"/>
</dbReference>
<comment type="subcellular location">
    <subcellularLocation>
        <location evidence="3">Cytoplasm</location>
    </subcellularLocation>
</comment>
<name>A0A8S1HHK0_9PELO</name>
<dbReference type="InterPro" id="IPR017938">
    <property type="entry name" value="Riboflavin_synthase-like_b-brl"/>
</dbReference>
<accession>A0A8S1HHK0</accession>
<evidence type="ECO:0000259" key="10">
    <source>
        <dbReference type="PROSITE" id="PS50902"/>
    </source>
</evidence>
<evidence type="ECO:0008006" key="14">
    <source>
        <dbReference type="Google" id="ProtNLM"/>
    </source>
</evidence>
<dbReference type="EMBL" id="CAJGYM010000039">
    <property type="protein sequence ID" value="CAD6193871.1"/>
    <property type="molecule type" value="Genomic_DNA"/>
</dbReference>
<dbReference type="OrthoDB" id="1856718at2759"/>
<dbReference type="GO" id="GO:0010181">
    <property type="term" value="F:FMN binding"/>
    <property type="evidence" value="ECO:0007669"/>
    <property type="project" value="InterPro"/>
</dbReference>
<keyword evidence="7" id="KW-0274">FAD</keyword>
<dbReference type="PRINTS" id="PR00371">
    <property type="entry name" value="FPNCR"/>
</dbReference>
<proteinExistence type="predicted"/>
<comment type="cofactor">
    <cofactor evidence="1">
        <name>FMN</name>
        <dbReference type="ChEBI" id="CHEBI:58210"/>
    </cofactor>
</comment>
<dbReference type="InterPro" id="IPR039261">
    <property type="entry name" value="FNR_nucleotide-bd"/>
</dbReference>
<dbReference type="Gene3D" id="2.40.30.10">
    <property type="entry name" value="Translation factors"/>
    <property type="match status" value="2"/>
</dbReference>
<dbReference type="Pfam" id="PF00258">
    <property type="entry name" value="Flavodoxin_1"/>
    <property type="match status" value="1"/>
</dbReference>
<keyword evidence="5" id="KW-0285">Flavoprotein</keyword>
<dbReference type="Gene3D" id="3.40.50.360">
    <property type="match status" value="1"/>
</dbReference>
<organism evidence="12 13">
    <name type="scientific">Caenorhabditis auriculariae</name>
    <dbReference type="NCBI Taxonomy" id="2777116"/>
    <lineage>
        <taxon>Eukaryota</taxon>
        <taxon>Metazoa</taxon>
        <taxon>Ecdysozoa</taxon>
        <taxon>Nematoda</taxon>
        <taxon>Chromadorea</taxon>
        <taxon>Rhabditida</taxon>
        <taxon>Rhabditina</taxon>
        <taxon>Rhabditomorpha</taxon>
        <taxon>Rhabditoidea</taxon>
        <taxon>Rhabditidae</taxon>
        <taxon>Peloderinae</taxon>
        <taxon>Caenorhabditis</taxon>
    </lineage>
</organism>
<comment type="cofactor">
    <cofactor evidence="2">
        <name>FAD</name>
        <dbReference type="ChEBI" id="CHEBI:57692"/>
    </cofactor>
</comment>
<evidence type="ECO:0000313" key="12">
    <source>
        <dbReference type="EMBL" id="CAD6193871.1"/>
    </source>
</evidence>
<sequence length="558" mass="62955">MSILILYGSETGTAQDTAEGLCRDAQLRKVAARVVSLDEYDIDNLPSERVVFFVVSTTGQGEMPPNMRSSWRRLLRKFLPADWLTEVKMAVLGLGDSSYQKYNFAGKKIYRRLLQLGAQMMAPLGLADDQHEIGIDGALIPWKQTVWQELYKSCSFKEMLEEADTNIVIPPKFKIVKAEAPLPESCSKDGKEQDYYELDVLSNVRATSEDHFQDTRLLRFLVHDHLADRFKYEPGDVLMVRPYNNDETLCVAIESLGYSDQLLDEPIYLCKNSEFAVLPPPWLLGADNPSNIISQNEMEKMRLSELGSPHGLDDLLNYCTRVRRTVAETLRDFPETAKSVAPEHLFDFISPIRPRAFSIASSPSRNPNVIELLVAKVDYKSRMSERRRGLCSTFLANLKAHDKVFGRIRGGTFKFPLHLTPVICVGPGTGVAPFRSFLQFRDELGERQNALLFFGCRGEQKDYYFKEEWLSLRNAEVITAFSRDADSKVYVQHKILELAEKVWQIIGKANGMVFIAGSSGDMPKAVVNALNEVAASHGVPDWVAKAEATGKIQYETWS</sequence>
<dbReference type="FunFam" id="3.40.50.360:FF:000015">
    <property type="entry name" value="NADPH-dependent diflavin oxidoreductase 1"/>
    <property type="match status" value="1"/>
</dbReference>
<keyword evidence="9" id="KW-0560">Oxidoreductase</keyword>
<dbReference type="PANTHER" id="PTHR19384">
    <property type="entry name" value="NITRIC OXIDE SYNTHASE-RELATED"/>
    <property type="match status" value="1"/>
</dbReference>
<evidence type="ECO:0000256" key="9">
    <source>
        <dbReference type="ARBA" id="ARBA00023002"/>
    </source>
</evidence>
<dbReference type="InterPro" id="IPR001094">
    <property type="entry name" value="Flavdoxin-like"/>
</dbReference>
<keyword evidence="13" id="KW-1185">Reference proteome</keyword>
<dbReference type="PRINTS" id="PR00369">
    <property type="entry name" value="FLAVODOXIN"/>
</dbReference>
<dbReference type="InterPro" id="IPR001433">
    <property type="entry name" value="OxRdtase_FAD/NAD-bd"/>
</dbReference>
<keyword evidence="8" id="KW-0521">NADP</keyword>
<dbReference type="Pfam" id="PF00175">
    <property type="entry name" value="NAD_binding_1"/>
    <property type="match status" value="1"/>
</dbReference>
<dbReference type="FunFam" id="3.40.50.80:FF:000032">
    <property type="entry name" value="NADPH-dependent diflavin oxidoreductase 1"/>
    <property type="match status" value="1"/>
</dbReference>
<dbReference type="InterPro" id="IPR003097">
    <property type="entry name" value="CysJ-like_FAD-binding"/>
</dbReference>
<keyword evidence="4" id="KW-0963">Cytoplasm</keyword>
<dbReference type="PANTHER" id="PTHR19384:SF10">
    <property type="entry name" value="NADPH-DEPENDENT DIFLAVIN OXIDOREDUCTASE 1"/>
    <property type="match status" value="1"/>
</dbReference>
<evidence type="ECO:0000313" key="13">
    <source>
        <dbReference type="Proteomes" id="UP000835052"/>
    </source>
</evidence>
<dbReference type="PROSITE" id="PS50902">
    <property type="entry name" value="FLAVODOXIN_LIKE"/>
    <property type="match status" value="1"/>
</dbReference>
<dbReference type="Gene3D" id="3.40.50.80">
    <property type="entry name" value="Nucleotide-binding domain of ferredoxin-NADP reductase (FNR) module"/>
    <property type="match status" value="1"/>
</dbReference>